<gene>
    <name evidence="8" type="ORF">HHL15_23165</name>
</gene>
<comment type="similarity">
    <text evidence="1">Belongs to the low molecular weight phosphotyrosine protein phosphatase family.</text>
</comment>
<name>A0A848GGQ3_9RHOO</name>
<comment type="caution">
    <text evidence="8">The sequence shown here is derived from an EMBL/GenBank/DDBJ whole genome shotgun (WGS) entry which is preliminary data.</text>
</comment>
<comment type="catalytic activity">
    <reaction evidence="5">
        <text>O-phospho-L-tyrosyl-[protein] + H2O = L-tyrosyl-[protein] + phosphate</text>
        <dbReference type="Rhea" id="RHEA:10684"/>
        <dbReference type="Rhea" id="RHEA-COMP:10136"/>
        <dbReference type="Rhea" id="RHEA-COMP:20101"/>
        <dbReference type="ChEBI" id="CHEBI:15377"/>
        <dbReference type="ChEBI" id="CHEBI:43474"/>
        <dbReference type="ChEBI" id="CHEBI:46858"/>
        <dbReference type="ChEBI" id="CHEBI:61978"/>
        <dbReference type="EC" id="3.1.3.48"/>
    </reaction>
</comment>
<dbReference type="SUPFAM" id="SSF52788">
    <property type="entry name" value="Phosphotyrosine protein phosphatases I"/>
    <property type="match status" value="1"/>
</dbReference>
<evidence type="ECO:0000313" key="8">
    <source>
        <dbReference type="EMBL" id="NML28661.1"/>
    </source>
</evidence>
<evidence type="ECO:0000256" key="2">
    <source>
        <dbReference type="ARBA" id="ARBA00013064"/>
    </source>
</evidence>
<dbReference type="PRINTS" id="PR00719">
    <property type="entry name" value="LMWPTPASE"/>
</dbReference>
<keyword evidence="9" id="KW-1185">Reference proteome</keyword>
<dbReference type="InterPro" id="IPR017867">
    <property type="entry name" value="Tyr_phospatase_low_mol_wt"/>
</dbReference>
<dbReference type="InterPro" id="IPR036196">
    <property type="entry name" value="Ptyr_pPase_sf"/>
</dbReference>
<dbReference type="InterPro" id="IPR023485">
    <property type="entry name" value="Ptyr_pPase"/>
</dbReference>
<organism evidence="8 9">
    <name type="scientific">Zoogloea dura</name>
    <dbReference type="NCBI Taxonomy" id="2728840"/>
    <lineage>
        <taxon>Bacteria</taxon>
        <taxon>Pseudomonadati</taxon>
        <taxon>Pseudomonadota</taxon>
        <taxon>Betaproteobacteria</taxon>
        <taxon>Rhodocyclales</taxon>
        <taxon>Zoogloeaceae</taxon>
        <taxon>Zoogloea</taxon>
    </lineage>
</organism>
<evidence type="ECO:0000256" key="3">
    <source>
        <dbReference type="ARBA" id="ARBA00022801"/>
    </source>
</evidence>
<reference evidence="8 9" key="1">
    <citation type="submission" date="2020-04" db="EMBL/GenBank/DDBJ databases">
        <title>Zoogloea sp. G-4-1-14 isolated from soil.</title>
        <authorList>
            <person name="Dahal R.H."/>
        </authorList>
    </citation>
    <scope>NUCLEOTIDE SEQUENCE [LARGE SCALE GENOMIC DNA]</scope>
    <source>
        <strain evidence="8 9">G-4-1-14</strain>
    </source>
</reference>
<evidence type="ECO:0000256" key="5">
    <source>
        <dbReference type="ARBA" id="ARBA00051722"/>
    </source>
</evidence>
<dbReference type="SMART" id="SM00226">
    <property type="entry name" value="LMWPc"/>
    <property type="match status" value="1"/>
</dbReference>
<dbReference type="RefSeq" id="WP_169148184.1">
    <property type="nucleotide sequence ID" value="NZ_JABBGA010000032.1"/>
</dbReference>
<evidence type="ECO:0000256" key="4">
    <source>
        <dbReference type="ARBA" id="ARBA00022912"/>
    </source>
</evidence>
<dbReference type="GO" id="GO:0004725">
    <property type="term" value="F:protein tyrosine phosphatase activity"/>
    <property type="evidence" value="ECO:0007669"/>
    <property type="project" value="UniProtKB-EC"/>
</dbReference>
<accession>A0A848GGQ3</accession>
<dbReference type="CDD" id="cd16343">
    <property type="entry name" value="LMWPTP"/>
    <property type="match status" value="1"/>
</dbReference>
<feature type="active site" description="Proton donor" evidence="6">
    <location>
        <position position="119"/>
    </location>
</feature>
<evidence type="ECO:0000259" key="7">
    <source>
        <dbReference type="SMART" id="SM00226"/>
    </source>
</evidence>
<proteinExistence type="inferred from homology"/>
<dbReference type="InterPro" id="IPR050438">
    <property type="entry name" value="LMW_PTPase"/>
</dbReference>
<dbReference type="PANTHER" id="PTHR11717">
    <property type="entry name" value="LOW MOLECULAR WEIGHT PROTEIN TYROSINE PHOSPHATASE"/>
    <property type="match status" value="1"/>
</dbReference>
<feature type="active site" evidence="6">
    <location>
        <position position="15"/>
    </location>
</feature>
<evidence type="ECO:0000256" key="6">
    <source>
        <dbReference type="PIRSR" id="PIRSR617867-1"/>
    </source>
</evidence>
<dbReference type="EC" id="3.1.3.48" evidence="2"/>
<dbReference type="Gene3D" id="3.40.50.2300">
    <property type="match status" value="1"/>
</dbReference>
<protein>
    <recommendedName>
        <fullName evidence="2">protein-tyrosine-phosphatase</fullName>
        <ecNumber evidence="2">3.1.3.48</ecNumber>
    </recommendedName>
</protein>
<feature type="domain" description="Phosphotyrosine protein phosphatase I" evidence="7">
    <location>
        <begin position="3"/>
        <end position="145"/>
    </location>
</feature>
<dbReference type="EMBL" id="JABBGA010000032">
    <property type="protein sequence ID" value="NML28661.1"/>
    <property type="molecule type" value="Genomic_DNA"/>
</dbReference>
<evidence type="ECO:0000256" key="1">
    <source>
        <dbReference type="ARBA" id="ARBA00011063"/>
    </source>
</evidence>
<dbReference type="AlphaFoldDB" id="A0A848GGQ3"/>
<evidence type="ECO:0000313" key="9">
    <source>
        <dbReference type="Proteomes" id="UP000580043"/>
    </source>
</evidence>
<dbReference type="PANTHER" id="PTHR11717:SF31">
    <property type="entry name" value="LOW MOLECULAR WEIGHT PROTEIN-TYROSINE-PHOSPHATASE ETP-RELATED"/>
    <property type="match status" value="1"/>
</dbReference>
<sequence>MFNTILTVCTGNICRSPVAEFLIRHGLSSKGRTGVKVASAGIGALVNHPADDAALDFMTGLEIPMEAHRARQIDSSHTRQSDLILVMQKHHLDYILAMDPTARGKVFLLGHWSSREVPDPYQRGSASHRAAYELVQEEVAAWLKRV</sequence>
<feature type="active site" description="Nucleophile" evidence="6">
    <location>
        <position position="9"/>
    </location>
</feature>
<keyword evidence="4" id="KW-0904">Protein phosphatase</keyword>
<keyword evidence="3" id="KW-0378">Hydrolase</keyword>
<dbReference type="Pfam" id="PF01451">
    <property type="entry name" value="LMWPc"/>
    <property type="match status" value="1"/>
</dbReference>
<dbReference type="Proteomes" id="UP000580043">
    <property type="component" value="Unassembled WGS sequence"/>
</dbReference>